<gene>
    <name evidence="3" type="ORF">BEI59_06240</name>
</gene>
<dbReference type="NCBIfam" id="TIGR03064">
    <property type="entry name" value="sortase_srtB"/>
    <property type="match status" value="1"/>
</dbReference>
<comment type="caution">
    <text evidence="3">The sequence shown here is derived from an EMBL/GenBank/DDBJ whole genome shotgun (WGS) entry which is preliminary data.</text>
</comment>
<dbReference type="InterPro" id="IPR023365">
    <property type="entry name" value="Sortase_dom-sf"/>
</dbReference>
<dbReference type="GO" id="GO:0016787">
    <property type="term" value="F:hydrolase activity"/>
    <property type="evidence" value="ECO:0007669"/>
    <property type="project" value="UniProtKB-KW"/>
</dbReference>
<proteinExistence type="predicted"/>
<feature type="active site" description="Acyl-thioester intermediate" evidence="2">
    <location>
        <position position="245"/>
    </location>
</feature>
<dbReference type="Proteomes" id="UP000094271">
    <property type="component" value="Unassembled WGS sequence"/>
</dbReference>
<accession>A0A1E3UM73</accession>
<sequence length="261" mass="29621">MKLKNKLLLGGLTAVLLAVMSFSAWKIWVIRSEYHTGEAAYEDISHMISLPQKTAEPQPPVINKPAGAETLPDEDDTVWPEVDFAALREINPDIVAWIYIEGTKVNYPIVQGEDNSYYLKHLFSGEWNGSGCIFLDFRNDASFADRHSIIYGHHMKNGTMFTDLDKYKKQEFFDEHPVALLITPDKNYKVEFFAGYVAAPRDDAWEIGFTEAEFEVWLQNAADRSCFTSEIAPIASDRILTLSTCSYEFDDARFVLVGALR</sequence>
<protein>
    <submittedName>
        <fullName evidence="3">SrtB family sortase</fullName>
    </submittedName>
</protein>
<evidence type="ECO:0000256" key="2">
    <source>
        <dbReference type="PIRSR" id="PIRSR605754-1"/>
    </source>
</evidence>
<dbReference type="RefSeq" id="WP_069431309.1">
    <property type="nucleotide sequence ID" value="NZ_MEHA01000003.1"/>
</dbReference>
<dbReference type="CDD" id="cd05826">
    <property type="entry name" value="Sortase_B"/>
    <property type="match status" value="1"/>
</dbReference>
<dbReference type="OrthoDB" id="9806013at2"/>
<dbReference type="InterPro" id="IPR005754">
    <property type="entry name" value="Sortase"/>
</dbReference>
<evidence type="ECO:0000313" key="4">
    <source>
        <dbReference type="Proteomes" id="UP000094271"/>
    </source>
</evidence>
<organism evidence="3 4">
    <name type="scientific">Eisenbergiella tayi</name>
    <dbReference type="NCBI Taxonomy" id="1432052"/>
    <lineage>
        <taxon>Bacteria</taxon>
        <taxon>Bacillati</taxon>
        <taxon>Bacillota</taxon>
        <taxon>Clostridia</taxon>
        <taxon>Lachnospirales</taxon>
        <taxon>Lachnospiraceae</taxon>
        <taxon>Eisenbergiella</taxon>
    </lineage>
</organism>
<dbReference type="InterPro" id="IPR009835">
    <property type="entry name" value="SrtB"/>
</dbReference>
<feature type="active site" description="Proton donor/acceptor" evidence="2">
    <location>
        <position position="153"/>
    </location>
</feature>
<keyword evidence="1" id="KW-0378">Hydrolase</keyword>
<reference evidence="3 4" key="1">
    <citation type="submission" date="2016-08" db="EMBL/GenBank/DDBJ databases">
        <authorList>
            <person name="Seilhamer J.J."/>
        </authorList>
    </citation>
    <scope>NUCLEOTIDE SEQUENCE [LARGE SCALE GENOMIC DNA]</scope>
    <source>
        <strain evidence="3 4">NML150140-1</strain>
    </source>
</reference>
<evidence type="ECO:0000313" key="3">
    <source>
        <dbReference type="EMBL" id="ODR54148.1"/>
    </source>
</evidence>
<dbReference type="Pfam" id="PF04203">
    <property type="entry name" value="Sortase"/>
    <property type="match status" value="1"/>
</dbReference>
<dbReference type="EMBL" id="MEHA01000003">
    <property type="protein sequence ID" value="ODR54148.1"/>
    <property type="molecule type" value="Genomic_DNA"/>
</dbReference>
<name>A0A1E3UM73_9FIRM</name>
<dbReference type="SUPFAM" id="SSF63817">
    <property type="entry name" value="Sortase"/>
    <property type="match status" value="1"/>
</dbReference>
<evidence type="ECO:0000256" key="1">
    <source>
        <dbReference type="ARBA" id="ARBA00022801"/>
    </source>
</evidence>
<dbReference type="Gene3D" id="2.40.260.10">
    <property type="entry name" value="Sortase"/>
    <property type="match status" value="1"/>
</dbReference>
<dbReference type="AlphaFoldDB" id="A0A1E3UM73"/>